<dbReference type="RefSeq" id="WP_014958432.1">
    <property type="nucleotide sequence ID" value="NZ_FNLL01000007.1"/>
</dbReference>
<dbReference type="SUPFAM" id="SSF52540">
    <property type="entry name" value="P-loop containing nucleoside triphosphate hydrolases"/>
    <property type="match status" value="1"/>
</dbReference>
<dbReference type="Pfam" id="PF13521">
    <property type="entry name" value="AAA_28"/>
    <property type="match status" value="1"/>
</dbReference>
<keyword evidence="3" id="KW-1185">Reference proteome</keyword>
<organism evidence="2 3">
    <name type="scientific">Desulfobacula phenolica</name>
    <dbReference type="NCBI Taxonomy" id="90732"/>
    <lineage>
        <taxon>Bacteria</taxon>
        <taxon>Pseudomonadati</taxon>
        <taxon>Thermodesulfobacteriota</taxon>
        <taxon>Desulfobacteria</taxon>
        <taxon>Desulfobacterales</taxon>
        <taxon>Desulfobacteraceae</taxon>
        <taxon>Desulfobacula</taxon>
    </lineage>
</organism>
<evidence type="ECO:0000313" key="2">
    <source>
        <dbReference type="EMBL" id="SDU38772.1"/>
    </source>
</evidence>
<proteinExistence type="predicted"/>
<dbReference type="EMBL" id="FNLL01000007">
    <property type="protein sequence ID" value="SDU38772.1"/>
    <property type="molecule type" value="Genomic_DNA"/>
</dbReference>
<evidence type="ECO:0000313" key="3">
    <source>
        <dbReference type="Proteomes" id="UP000199608"/>
    </source>
</evidence>
<dbReference type="Proteomes" id="UP000199608">
    <property type="component" value="Unassembled WGS sequence"/>
</dbReference>
<accession>A0A1H2I3P5</accession>
<protein>
    <submittedName>
        <fullName evidence="2">AAA domain-containing protein</fullName>
    </submittedName>
</protein>
<evidence type="ECO:0000259" key="1">
    <source>
        <dbReference type="Pfam" id="PF13521"/>
    </source>
</evidence>
<dbReference type="Gene3D" id="3.40.50.300">
    <property type="entry name" value="P-loop containing nucleotide triphosphate hydrolases"/>
    <property type="match status" value="1"/>
</dbReference>
<dbReference type="InterPro" id="IPR027417">
    <property type="entry name" value="P-loop_NTPase"/>
</dbReference>
<feature type="domain" description="NadR/Ttd14 AAA" evidence="1">
    <location>
        <begin position="5"/>
        <end position="152"/>
    </location>
</feature>
<reference evidence="3" key="1">
    <citation type="submission" date="2016-10" db="EMBL/GenBank/DDBJ databases">
        <authorList>
            <person name="Varghese N."/>
            <person name="Submissions S."/>
        </authorList>
    </citation>
    <scope>NUCLEOTIDE SEQUENCE [LARGE SCALE GENOMIC DNA]</scope>
    <source>
        <strain evidence="3">DSM 3384</strain>
    </source>
</reference>
<name>A0A1H2I3P5_9BACT</name>
<gene>
    <name evidence="2" type="ORF">SAMN04487931_107219</name>
</gene>
<sequence length="170" mass="19580">MSRIISFSGTHGTGKSTAAYRMAVDLKYLQPKKSVHVLCDQEAFCPYPINKETTEVAQQWLFGNQIKQELTALERFDIVITDRTIIDVIAYTWVAGFHDLAQGMLAYAERHMPYYHEIYFNKIANNQHCHPDGIREATDMKFRQDVEDAMLSFHQGLLNPSVFPGRVFYV</sequence>
<dbReference type="AlphaFoldDB" id="A0A1H2I3P5"/>
<dbReference type="InterPro" id="IPR038727">
    <property type="entry name" value="NadR/Ttd14_AAA_dom"/>
</dbReference>